<dbReference type="EMBL" id="KI913165">
    <property type="protein sequence ID" value="ETV70578.1"/>
    <property type="molecule type" value="Genomic_DNA"/>
</dbReference>
<dbReference type="VEuPathDB" id="FungiDB:H257_13953"/>
<dbReference type="Gene3D" id="2.30.29.30">
    <property type="entry name" value="Pleckstrin-homology domain (PH domain)/Phosphotyrosine-binding domain (PTB)"/>
    <property type="match status" value="2"/>
</dbReference>
<reference evidence="1" key="1">
    <citation type="submission" date="2013-12" db="EMBL/GenBank/DDBJ databases">
        <title>The Genome Sequence of Aphanomyces astaci APO3.</title>
        <authorList>
            <consortium name="The Broad Institute Genomics Platform"/>
            <person name="Russ C."/>
            <person name="Tyler B."/>
            <person name="van West P."/>
            <person name="Dieguez-Uribeondo J."/>
            <person name="Young S.K."/>
            <person name="Zeng Q."/>
            <person name="Gargeya S."/>
            <person name="Fitzgerald M."/>
            <person name="Abouelleil A."/>
            <person name="Alvarado L."/>
            <person name="Chapman S.B."/>
            <person name="Gainer-Dewar J."/>
            <person name="Goldberg J."/>
            <person name="Griggs A."/>
            <person name="Gujja S."/>
            <person name="Hansen M."/>
            <person name="Howarth C."/>
            <person name="Imamovic A."/>
            <person name="Ireland A."/>
            <person name="Larimer J."/>
            <person name="McCowan C."/>
            <person name="Murphy C."/>
            <person name="Pearson M."/>
            <person name="Poon T.W."/>
            <person name="Priest M."/>
            <person name="Roberts A."/>
            <person name="Saif S."/>
            <person name="Shea T."/>
            <person name="Sykes S."/>
            <person name="Wortman J."/>
            <person name="Nusbaum C."/>
            <person name="Birren B."/>
        </authorList>
    </citation>
    <scope>NUCLEOTIDE SEQUENCE [LARGE SCALE GENOMIC DNA]</scope>
    <source>
        <strain evidence="1">APO3</strain>
    </source>
</reference>
<dbReference type="InterPro" id="IPR011993">
    <property type="entry name" value="PH-like_dom_sf"/>
</dbReference>
<gene>
    <name evidence="1" type="ORF">H257_13953</name>
</gene>
<dbReference type="AlphaFoldDB" id="W4FVD2"/>
<protein>
    <submittedName>
        <fullName evidence="1">Uncharacterized protein</fullName>
    </submittedName>
</protein>
<dbReference type="GeneID" id="20815949"/>
<proteinExistence type="predicted"/>
<dbReference type="OrthoDB" id="74517at2759"/>
<sequence>MSNTRLQSQHSLNEAIISRLAIPKLGSHRPGRSRSQDDSVVVVDGVDLRVLSSHSKLPRPPRMSIAWKPNKQMAAIVSAHEDAIAKDNAAMYIQKWYRCRRNVPFHRLTQTLLGLIKQLDRDLILFWKLLHEGLTVFKYNYAGKVKSRRILCLSPDCERLVVGKPMTSSVRYLFRASTRLLPTEKGLYLADIAEVRPGLATYSFGQSPLYPIADKCFSIIGSERTLSLEMPTRNARDQAVSRFRVLVDVLQGPDCMLASRQWQTPSLLSSVPLPPAKIENIYACFLAGVHVLRHTNKASAVDHILWVDLTTQKLHCGDSKLSSAKGVALVDVVEIRKGINSHGFSLTDEPPIVECFSIIGSERSLDCQVHTQTSRDTLCVALQHLLLDCATATPLIQLQRQAQYSRQPPTALGHTIALQL</sequence>
<evidence type="ECO:0000313" key="1">
    <source>
        <dbReference type="EMBL" id="ETV70578.1"/>
    </source>
</evidence>
<organism evidence="1">
    <name type="scientific">Aphanomyces astaci</name>
    <name type="common">Crayfish plague agent</name>
    <dbReference type="NCBI Taxonomy" id="112090"/>
    <lineage>
        <taxon>Eukaryota</taxon>
        <taxon>Sar</taxon>
        <taxon>Stramenopiles</taxon>
        <taxon>Oomycota</taxon>
        <taxon>Saprolegniomycetes</taxon>
        <taxon>Saprolegniales</taxon>
        <taxon>Verrucalvaceae</taxon>
        <taxon>Aphanomyces</taxon>
    </lineage>
</organism>
<dbReference type="RefSeq" id="XP_009839961.1">
    <property type="nucleotide sequence ID" value="XM_009841659.1"/>
</dbReference>
<accession>W4FVD2</accession>
<name>W4FVD2_APHAT</name>